<comment type="caution">
    <text evidence="2">The sequence shown here is derived from an EMBL/GenBank/DDBJ whole genome shotgun (WGS) entry which is preliminary data.</text>
</comment>
<feature type="compositionally biased region" description="Basic and acidic residues" evidence="1">
    <location>
        <begin position="15"/>
        <end position="27"/>
    </location>
</feature>
<feature type="compositionally biased region" description="Basic and acidic residues" evidence="1">
    <location>
        <begin position="114"/>
        <end position="127"/>
    </location>
</feature>
<sequence length="241" mass="27344">MDLDQDIQVINQKDKNVSPEERHKWRMSEIPPVPKGNSGDIPVSVQELVYGSKTVGVGTSSKSLDRKNELLSSSEEFNRPNKTQDLWKGWTPISCKGQVQKIKAWLKKQSIFSEDQKKELAPKKDNSPVEDSQASTSAKQGKARPKEQYEGQEKGKYQVEQTLPPELHNSKERKDSHRQCVQYGKNYDGIQKEGGGNHEPILSKEIELLKLVSNVETCNKEILAKLNNFEDIPQTFGREIL</sequence>
<gene>
    <name evidence="2" type="ORF">O181_051988</name>
</gene>
<protein>
    <submittedName>
        <fullName evidence="2">Uncharacterized protein</fullName>
    </submittedName>
</protein>
<feature type="compositionally biased region" description="Basic and acidic residues" evidence="1">
    <location>
        <begin position="168"/>
        <end position="177"/>
    </location>
</feature>
<accession>A0A9Q3HNX1</accession>
<feature type="region of interest" description="Disordered" evidence="1">
    <location>
        <begin position="113"/>
        <end position="177"/>
    </location>
</feature>
<evidence type="ECO:0000313" key="2">
    <source>
        <dbReference type="EMBL" id="MBW0512273.1"/>
    </source>
</evidence>
<feature type="compositionally biased region" description="Polar residues" evidence="1">
    <location>
        <begin position="129"/>
        <end position="139"/>
    </location>
</feature>
<dbReference type="AlphaFoldDB" id="A0A9Q3HNX1"/>
<proteinExistence type="predicted"/>
<evidence type="ECO:0000313" key="3">
    <source>
        <dbReference type="Proteomes" id="UP000765509"/>
    </source>
</evidence>
<feature type="region of interest" description="Disordered" evidence="1">
    <location>
        <begin position="15"/>
        <end position="39"/>
    </location>
</feature>
<dbReference type="EMBL" id="AVOT02022702">
    <property type="protein sequence ID" value="MBW0512273.1"/>
    <property type="molecule type" value="Genomic_DNA"/>
</dbReference>
<keyword evidence="3" id="KW-1185">Reference proteome</keyword>
<dbReference type="Proteomes" id="UP000765509">
    <property type="component" value="Unassembled WGS sequence"/>
</dbReference>
<reference evidence="2" key="1">
    <citation type="submission" date="2021-03" db="EMBL/GenBank/DDBJ databases">
        <title>Draft genome sequence of rust myrtle Austropuccinia psidii MF-1, a brazilian biotype.</title>
        <authorList>
            <person name="Quecine M.C."/>
            <person name="Pachon D.M.R."/>
            <person name="Bonatelli M.L."/>
            <person name="Correr F.H."/>
            <person name="Franceschini L.M."/>
            <person name="Leite T.F."/>
            <person name="Margarido G.R.A."/>
            <person name="Almeida C.A."/>
            <person name="Ferrarezi J.A."/>
            <person name="Labate C.A."/>
        </authorList>
    </citation>
    <scope>NUCLEOTIDE SEQUENCE</scope>
    <source>
        <strain evidence="2">MF-1</strain>
    </source>
</reference>
<organism evidence="2 3">
    <name type="scientific">Austropuccinia psidii MF-1</name>
    <dbReference type="NCBI Taxonomy" id="1389203"/>
    <lineage>
        <taxon>Eukaryota</taxon>
        <taxon>Fungi</taxon>
        <taxon>Dikarya</taxon>
        <taxon>Basidiomycota</taxon>
        <taxon>Pucciniomycotina</taxon>
        <taxon>Pucciniomycetes</taxon>
        <taxon>Pucciniales</taxon>
        <taxon>Sphaerophragmiaceae</taxon>
        <taxon>Austropuccinia</taxon>
    </lineage>
</organism>
<feature type="compositionally biased region" description="Basic and acidic residues" evidence="1">
    <location>
        <begin position="144"/>
        <end position="157"/>
    </location>
</feature>
<evidence type="ECO:0000256" key="1">
    <source>
        <dbReference type="SAM" id="MobiDB-lite"/>
    </source>
</evidence>
<name>A0A9Q3HNX1_9BASI</name>